<dbReference type="Proteomes" id="UP001327957">
    <property type="component" value="Unassembled WGS sequence"/>
</dbReference>
<dbReference type="PANTHER" id="PTHR34612">
    <property type="entry name" value="GH131_N DOMAIN-CONTAINING PROTEIN"/>
    <property type="match status" value="1"/>
</dbReference>
<sequence length="352" mass="38542">MSFTTERYQGQWVSTALGLQDFILKDVLADDFEYQQRLQDSVASGPNVRTAIDHVAEQHLFIYPYLSHNLLQLNQGNLKQDTKKRILKAALMGLADLHDKRILHTAPSTRASQRGPAPWSEILLFPAGVAPSRFDVVSESTATSFKPLEVTINDKSIFDPSGNNPQLGFRRAGLLLGNGSDASNQGVMTFHWSSRQDPGRKLNLTHEYLTSFHETNDSGGAQFSLQVGTPLGQDGAAGKPAASDWKMLDRNNTVVFSTPLKFDAWQNFAVTLDVPKNTMQVYFSEGNDPLKPVTEVLPNDNSGGGALQIGLLKKPTETKTVVFDGFQESNIDEGQILGSIFVEDSANGCVSL</sequence>
<dbReference type="SUPFAM" id="SSF56112">
    <property type="entry name" value="Protein kinase-like (PK-like)"/>
    <property type="match status" value="1"/>
</dbReference>
<dbReference type="Pfam" id="PF18271">
    <property type="entry name" value="GH131_N"/>
    <property type="match status" value="1"/>
</dbReference>
<name>A0AAV9TR26_9PEZI</name>
<feature type="domain" description="Glycoside hydrolase 131 catalytic N-terminal" evidence="1">
    <location>
        <begin position="114"/>
        <end position="348"/>
    </location>
</feature>
<organism evidence="2 3">
    <name type="scientific">Colletotrichum tabaci</name>
    <dbReference type="NCBI Taxonomy" id="1209068"/>
    <lineage>
        <taxon>Eukaryota</taxon>
        <taxon>Fungi</taxon>
        <taxon>Dikarya</taxon>
        <taxon>Ascomycota</taxon>
        <taxon>Pezizomycotina</taxon>
        <taxon>Sordariomycetes</taxon>
        <taxon>Hypocreomycetidae</taxon>
        <taxon>Glomerellales</taxon>
        <taxon>Glomerellaceae</taxon>
        <taxon>Colletotrichum</taxon>
        <taxon>Colletotrichum destructivum species complex</taxon>
    </lineage>
</organism>
<dbReference type="InterPro" id="IPR011009">
    <property type="entry name" value="Kinase-like_dom_sf"/>
</dbReference>
<protein>
    <recommendedName>
        <fullName evidence="1">Glycoside hydrolase 131 catalytic N-terminal domain-containing protein</fullName>
    </recommendedName>
</protein>
<proteinExistence type="predicted"/>
<reference evidence="2 3" key="1">
    <citation type="submission" date="2023-04" db="EMBL/GenBank/DDBJ databases">
        <title>Colletotrichum tabacum stain YC1 causing leaf anthracnose on Nicotiana tabacum(L.) cv.</title>
        <authorList>
            <person name="Ji Z."/>
            <person name="Wang M."/>
            <person name="Zhang J."/>
            <person name="Wang N."/>
            <person name="Zhou Z."/>
        </authorList>
    </citation>
    <scope>NUCLEOTIDE SEQUENCE [LARGE SCALE GENOMIC DNA]</scope>
    <source>
        <strain evidence="2 3">YC1</strain>
    </source>
</reference>
<evidence type="ECO:0000313" key="3">
    <source>
        <dbReference type="Proteomes" id="UP001327957"/>
    </source>
</evidence>
<evidence type="ECO:0000259" key="1">
    <source>
        <dbReference type="Pfam" id="PF18271"/>
    </source>
</evidence>
<dbReference type="InterPro" id="IPR041524">
    <property type="entry name" value="GH131_N"/>
</dbReference>
<evidence type="ECO:0000313" key="2">
    <source>
        <dbReference type="EMBL" id="KAK6225220.1"/>
    </source>
</evidence>
<dbReference type="PANTHER" id="PTHR34612:SF4">
    <property type="entry name" value="GLYCOSIDE HYDROLASE 131 CATALYTIC N-TERMINAL DOMAIN-CONTAINING PROTEIN"/>
    <property type="match status" value="1"/>
</dbReference>
<accession>A0AAV9TR26</accession>
<dbReference type="Gene3D" id="2.60.120.1160">
    <property type="match status" value="1"/>
</dbReference>
<keyword evidence="3" id="KW-1185">Reference proteome</keyword>
<gene>
    <name evidence="2" type="ORF">QIS74_01267</name>
</gene>
<comment type="caution">
    <text evidence="2">The sequence shown here is derived from an EMBL/GenBank/DDBJ whole genome shotgun (WGS) entry which is preliminary data.</text>
</comment>
<dbReference type="EMBL" id="JASAOK010000002">
    <property type="protein sequence ID" value="KAK6225220.1"/>
    <property type="molecule type" value="Genomic_DNA"/>
</dbReference>
<dbReference type="AlphaFoldDB" id="A0AAV9TR26"/>